<accession>A0A840FZF6</accession>
<gene>
    <name evidence="1" type="ORF">GGD90_001645</name>
</gene>
<name>A0A840FZF6_RHOTE</name>
<dbReference type="EMBL" id="JACIGE010000005">
    <property type="protein sequence ID" value="MBB4247274.1"/>
    <property type="molecule type" value="Genomic_DNA"/>
</dbReference>
<organism evidence="1 2">
    <name type="scientific">Rhodocyclus tenuis</name>
    <name type="common">Rhodospirillum tenue</name>
    <dbReference type="NCBI Taxonomy" id="1066"/>
    <lineage>
        <taxon>Bacteria</taxon>
        <taxon>Pseudomonadati</taxon>
        <taxon>Pseudomonadota</taxon>
        <taxon>Betaproteobacteria</taxon>
        <taxon>Rhodocyclales</taxon>
        <taxon>Rhodocyclaceae</taxon>
        <taxon>Rhodocyclus</taxon>
    </lineage>
</organism>
<comment type="caution">
    <text evidence="1">The sequence shown here is derived from an EMBL/GenBank/DDBJ whole genome shotgun (WGS) entry which is preliminary data.</text>
</comment>
<dbReference type="RefSeq" id="WP_153116048.1">
    <property type="nucleotide sequence ID" value="NZ_JACIGE010000005.1"/>
</dbReference>
<sequence>MAISKEQWAKIEEQLSLPWGRVEIKCDGYAVTACVSRDSKTSMRYHVAIYVDGYMRGEWFKGEAEEAKKFCRPVSRPVLTGKLRQLYERLSKSRALPAAERKRNVEALNQKHTYWTPTFPNGKAFCRHIRKTCTDIELMTAGAE</sequence>
<protein>
    <submittedName>
        <fullName evidence="1">Uncharacterized protein</fullName>
    </submittedName>
</protein>
<evidence type="ECO:0000313" key="2">
    <source>
        <dbReference type="Proteomes" id="UP000587070"/>
    </source>
</evidence>
<keyword evidence="2" id="KW-1185">Reference proteome</keyword>
<dbReference type="OrthoDB" id="6165634at2"/>
<dbReference type="AlphaFoldDB" id="A0A840FZF6"/>
<evidence type="ECO:0000313" key="1">
    <source>
        <dbReference type="EMBL" id="MBB4247274.1"/>
    </source>
</evidence>
<reference evidence="1 2" key="1">
    <citation type="submission" date="2020-08" db="EMBL/GenBank/DDBJ databases">
        <title>Genome sequencing of Purple Non-Sulfur Bacteria from various extreme environments.</title>
        <authorList>
            <person name="Mayer M."/>
        </authorList>
    </citation>
    <scope>NUCLEOTIDE SEQUENCE [LARGE SCALE GENOMIC DNA]</scope>
    <source>
        <strain evidence="1 2">2761</strain>
    </source>
</reference>
<dbReference type="Proteomes" id="UP000587070">
    <property type="component" value="Unassembled WGS sequence"/>
</dbReference>
<proteinExistence type="predicted"/>